<organism evidence="1 2">
    <name type="scientific">Bacillus paralicheniformis</name>
    <dbReference type="NCBI Taxonomy" id="1648923"/>
    <lineage>
        <taxon>Bacteria</taxon>
        <taxon>Bacillati</taxon>
        <taxon>Bacillota</taxon>
        <taxon>Bacilli</taxon>
        <taxon>Bacillales</taxon>
        <taxon>Bacillaceae</taxon>
        <taxon>Bacillus</taxon>
    </lineage>
</organism>
<gene>
    <name evidence="1" type="ORF">B4121_4557</name>
</gene>
<protein>
    <submittedName>
        <fullName evidence="1">Uncharacterized protein</fullName>
    </submittedName>
</protein>
<evidence type="ECO:0000313" key="2">
    <source>
        <dbReference type="Proteomes" id="UP000185604"/>
    </source>
</evidence>
<dbReference type="Proteomes" id="UP000185604">
    <property type="component" value="Unassembled WGS sequence"/>
</dbReference>
<reference evidence="1 2" key="1">
    <citation type="journal article" date="2016" name="Front. Microbiol.">
        <title>High-Level Heat Resistance of Spores of Bacillus amyloliquefaciens and Bacillus licheniformis Results from the Presence of a spoVA Operon in a Tn1546 Transposon.</title>
        <authorList>
            <person name="Berendsen E.M."/>
            <person name="Koning R.A."/>
            <person name="Boekhorst J."/>
            <person name="de Jong A."/>
            <person name="Kuipers O.P."/>
            <person name="Wells-Bennik M.H."/>
        </authorList>
    </citation>
    <scope>NUCLEOTIDE SEQUENCE [LARGE SCALE GENOMIC DNA]</scope>
    <source>
        <strain evidence="1 2">B4121</strain>
    </source>
</reference>
<proteinExistence type="predicted"/>
<accession>A0A7Z0WUY7</accession>
<dbReference type="EMBL" id="LKPO01000029">
    <property type="protein sequence ID" value="OLF86366.1"/>
    <property type="molecule type" value="Genomic_DNA"/>
</dbReference>
<comment type="caution">
    <text evidence="1">The sequence shown here is derived from an EMBL/GenBank/DDBJ whole genome shotgun (WGS) entry which is preliminary data.</text>
</comment>
<evidence type="ECO:0000313" key="1">
    <source>
        <dbReference type="EMBL" id="OLF86366.1"/>
    </source>
</evidence>
<sequence length="43" mass="4759">MLGAAGFSKKDLPLRFFMIGDGDASKQPYLAYPKGTYAFQLDE</sequence>
<dbReference type="AlphaFoldDB" id="A0A7Z0WUY7"/>
<name>A0A7Z0WUY7_9BACI</name>